<dbReference type="Pfam" id="PF02877">
    <property type="entry name" value="PARP_reg"/>
    <property type="match status" value="1"/>
</dbReference>
<dbReference type="InterPro" id="IPR004102">
    <property type="entry name" value="Poly(ADP-ribose)pol_reg_dom"/>
</dbReference>
<dbReference type="GO" id="GO:0008270">
    <property type="term" value="F:zinc ion binding"/>
    <property type="evidence" value="ECO:0007669"/>
    <property type="project" value="UniProtKB-KW"/>
</dbReference>
<evidence type="ECO:0000256" key="10">
    <source>
        <dbReference type="ARBA" id="ARBA00023027"/>
    </source>
</evidence>
<keyword evidence="4" id="KW-0548">Nucleotidyltransferase</keyword>
<evidence type="ECO:0000256" key="3">
    <source>
        <dbReference type="ARBA" id="ARBA00022679"/>
    </source>
</evidence>
<dbReference type="Pfam" id="PF05406">
    <property type="entry name" value="WGR"/>
    <property type="match status" value="1"/>
</dbReference>
<organism evidence="21 23">
    <name type="scientific">Venturia inaequalis</name>
    <name type="common">Apple scab fungus</name>
    <dbReference type="NCBI Taxonomy" id="5025"/>
    <lineage>
        <taxon>Eukaryota</taxon>
        <taxon>Fungi</taxon>
        <taxon>Dikarya</taxon>
        <taxon>Ascomycota</taxon>
        <taxon>Pezizomycotina</taxon>
        <taxon>Dothideomycetes</taxon>
        <taxon>Pleosporomycetidae</taxon>
        <taxon>Venturiales</taxon>
        <taxon>Venturiaceae</taxon>
        <taxon>Venturia</taxon>
    </lineage>
</organism>
<dbReference type="CDD" id="cd01437">
    <property type="entry name" value="parp_like"/>
    <property type="match status" value="1"/>
</dbReference>
<dbReference type="EMBL" id="WNWR01000524">
    <property type="protein sequence ID" value="KAE9975586.1"/>
    <property type="molecule type" value="Genomic_DNA"/>
</dbReference>
<dbReference type="GO" id="GO:0003677">
    <property type="term" value="F:DNA binding"/>
    <property type="evidence" value="ECO:0007669"/>
    <property type="project" value="UniProtKB-KW"/>
</dbReference>
<dbReference type="InterPro" id="IPR008893">
    <property type="entry name" value="WGR_domain"/>
</dbReference>
<dbReference type="SUPFAM" id="SSF56399">
    <property type="entry name" value="ADP-ribosylation"/>
    <property type="match status" value="1"/>
</dbReference>
<evidence type="ECO:0000256" key="6">
    <source>
        <dbReference type="ARBA" id="ARBA00022737"/>
    </source>
</evidence>
<dbReference type="AlphaFoldDB" id="A0A8H3UAN1"/>
<dbReference type="FunFam" id="3.90.228.10:FF:000002">
    <property type="entry name" value="Poly [ADP-ribose] polymerase"/>
    <property type="match status" value="1"/>
</dbReference>
<dbReference type="Proteomes" id="UP000433883">
    <property type="component" value="Unassembled WGS sequence"/>
</dbReference>
<evidence type="ECO:0000256" key="9">
    <source>
        <dbReference type="ARBA" id="ARBA00022833"/>
    </source>
</evidence>
<evidence type="ECO:0000256" key="12">
    <source>
        <dbReference type="ARBA" id="ARBA00023242"/>
    </source>
</evidence>
<dbReference type="EMBL" id="WNWQ01000494">
    <property type="protein sequence ID" value="KAE9966976.1"/>
    <property type="molecule type" value="Genomic_DNA"/>
</dbReference>
<comment type="similarity">
    <text evidence="13">Belongs to the ARTD/PARP family.</text>
</comment>
<comment type="caution">
    <text evidence="21">The sequence shown here is derived from an EMBL/GenBank/DDBJ whole genome shotgun (WGS) entry which is preliminary data.</text>
</comment>
<dbReference type="SUPFAM" id="SSF142921">
    <property type="entry name" value="WGR domain-like"/>
    <property type="match status" value="1"/>
</dbReference>
<dbReference type="InterPro" id="IPR036930">
    <property type="entry name" value="WGR_dom_sf"/>
</dbReference>
<dbReference type="OrthoDB" id="2017365at2759"/>
<feature type="compositionally biased region" description="Basic residues" evidence="16">
    <location>
        <begin position="90"/>
        <end position="102"/>
    </location>
</feature>
<dbReference type="SUPFAM" id="SSF47587">
    <property type="entry name" value="Domain of poly(ADP-ribose) polymerase"/>
    <property type="match status" value="1"/>
</dbReference>
<dbReference type="PANTHER" id="PTHR10459:SF60">
    <property type="entry name" value="POLY [ADP-RIBOSE] POLYMERASE 2"/>
    <property type="match status" value="1"/>
</dbReference>
<feature type="domain" description="WGR" evidence="19">
    <location>
        <begin position="182"/>
        <end position="278"/>
    </location>
</feature>
<dbReference type="GO" id="GO:0006302">
    <property type="term" value="P:double-strand break repair"/>
    <property type="evidence" value="ECO:0007669"/>
    <property type="project" value="TreeGrafter"/>
</dbReference>
<keyword evidence="5" id="KW-0479">Metal-binding</keyword>
<keyword evidence="3 15" id="KW-0808">Transferase</keyword>
<evidence type="ECO:0000259" key="18">
    <source>
        <dbReference type="PROSITE" id="PS51060"/>
    </source>
</evidence>
<evidence type="ECO:0000259" key="17">
    <source>
        <dbReference type="PROSITE" id="PS51059"/>
    </source>
</evidence>
<evidence type="ECO:0000256" key="7">
    <source>
        <dbReference type="ARBA" id="ARBA00022765"/>
    </source>
</evidence>
<protein>
    <recommendedName>
        <fullName evidence="15">Poly [ADP-ribose] polymerase</fullName>
        <shortName evidence="15">PARP</shortName>
        <ecNumber evidence="15">2.4.2.-</ecNumber>
    </recommendedName>
</protein>
<feature type="domain" description="PARP catalytic" evidence="17">
    <location>
        <begin position="454"/>
        <end position="688"/>
    </location>
</feature>
<evidence type="ECO:0000256" key="11">
    <source>
        <dbReference type="ARBA" id="ARBA00023125"/>
    </source>
</evidence>
<dbReference type="Gene3D" id="3.90.228.10">
    <property type="match status" value="1"/>
</dbReference>
<keyword evidence="7" id="KW-0013">ADP-ribosylation</keyword>
<dbReference type="CDD" id="cd07997">
    <property type="entry name" value="WGR_PARP"/>
    <property type="match status" value="1"/>
</dbReference>
<evidence type="ECO:0000256" key="14">
    <source>
        <dbReference type="ARBA" id="ARBA00033987"/>
    </source>
</evidence>
<keyword evidence="25" id="KW-1185">Reference proteome</keyword>
<keyword evidence="8" id="KW-0863">Zinc-finger</keyword>
<dbReference type="Proteomes" id="UP000447873">
    <property type="component" value="Unassembled WGS sequence"/>
</dbReference>
<keyword evidence="2 15" id="KW-0328">Glycosyltransferase</keyword>
<name>A0A8H3UAN1_VENIN</name>
<dbReference type="SMART" id="SM00773">
    <property type="entry name" value="WGR"/>
    <property type="match status" value="1"/>
</dbReference>
<accession>A0A8H3UAN1</accession>
<keyword evidence="12" id="KW-0539">Nucleus</keyword>
<evidence type="ECO:0000313" key="22">
    <source>
        <dbReference type="EMBL" id="KAE9975586.1"/>
    </source>
</evidence>
<evidence type="ECO:0000256" key="15">
    <source>
        <dbReference type="RuleBase" id="RU362114"/>
    </source>
</evidence>
<dbReference type="EMBL" id="WNWS01000521">
    <property type="protein sequence ID" value="KAE9966365.1"/>
    <property type="molecule type" value="Genomic_DNA"/>
</dbReference>
<dbReference type="InterPro" id="IPR017956">
    <property type="entry name" value="AT_hook_DNA-bd_motif"/>
</dbReference>
<feature type="region of interest" description="Disordered" evidence="16">
    <location>
        <begin position="1"/>
        <end position="136"/>
    </location>
</feature>
<evidence type="ECO:0000256" key="5">
    <source>
        <dbReference type="ARBA" id="ARBA00022723"/>
    </source>
</evidence>
<dbReference type="PROSITE" id="PS51977">
    <property type="entry name" value="WGR"/>
    <property type="match status" value="1"/>
</dbReference>
<evidence type="ECO:0000313" key="24">
    <source>
        <dbReference type="Proteomes" id="UP000447873"/>
    </source>
</evidence>
<sequence length="688" mass="76596">MPPKKRGRPASKATADPAVDDHVSASEDLVAPPPKKRGRPPKPKQVADAEPTSEDDSAPPPAKKAKGRPKKTPAVVVNLSEDEVEPPKPIKAKQPAKGKKAAAKAVASGDDEPAIVPAKKSNGKQMVENEDDEQDMKPDALKTKADDLFQKPIKKQKNDAQIARTKHLAVPVDEHAYQYTNSHRVYIDSHGIIYDAALNQTNVDGNNNKFYRIQILEDRNGGDFICWTRWGRVGDRGQSKPILCNSFDHALADFSKKFKDKTGLTWDNRNYPGKPKKYIFIERSYEPDTNSEDDTALPGAGDRRGSKQSTSSSEGVKSELDLPVQHLMELIFSQKYFKEVMADMEYDPDKLPLGKLSKRTLEQGYQYLKDIAALVLNYEDADMATRATSAEEMKELTNMYLSTIPHNIGRQRPQPITTQHQLKKEIGLLESLSDMKIAEDIMKEAKSGPKSDTHPLDRQYAGLNMSEMTALDPKSTEFVELANYLKATRGHTHNLKYEVEDIFRVRRQGEFERFENSQFGKMAADRRLLWHGSRSTNFGGILSQGLRIAPPEAPVSGYMFGKGVYLADMSSKSANYCNHMSSGGVGLLLLCEAELGKPLLELTDADYNAGDRAKKQGSHSTWGKGTTAPPKWKDAGCVHPDLAGTTMPDVSSKPCDSNVPGAYLMYNEFIAYDIDQIRLRYLFRVKMN</sequence>
<evidence type="ECO:0000256" key="4">
    <source>
        <dbReference type="ARBA" id="ARBA00022695"/>
    </source>
</evidence>
<dbReference type="GO" id="GO:0003950">
    <property type="term" value="F:NAD+ poly-ADP-ribosyltransferase activity"/>
    <property type="evidence" value="ECO:0007669"/>
    <property type="project" value="UniProtKB-UniRule"/>
</dbReference>
<dbReference type="PROSITE" id="PS51060">
    <property type="entry name" value="PARP_ALPHA_HD"/>
    <property type="match status" value="1"/>
</dbReference>
<dbReference type="PRINTS" id="PR00929">
    <property type="entry name" value="ATHOOK"/>
</dbReference>
<dbReference type="InterPro" id="IPR012317">
    <property type="entry name" value="Poly(ADP-ribose)pol_cat_dom"/>
</dbReference>
<keyword evidence="11" id="KW-0238">DNA-binding</keyword>
<comment type="subcellular location">
    <subcellularLocation>
        <location evidence="1">Nucleus</location>
    </subcellularLocation>
</comment>
<evidence type="ECO:0000313" key="21">
    <source>
        <dbReference type="EMBL" id="KAE9966976.1"/>
    </source>
</evidence>
<evidence type="ECO:0000259" key="19">
    <source>
        <dbReference type="PROSITE" id="PS51977"/>
    </source>
</evidence>
<dbReference type="PANTHER" id="PTHR10459">
    <property type="entry name" value="DNA LIGASE"/>
    <property type="match status" value="1"/>
</dbReference>
<dbReference type="GO" id="GO:0016779">
    <property type="term" value="F:nucleotidyltransferase activity"/>
    <property type="evidence" value="ECO:0007669"/>
    <property type="project" value="UniProtKB-KW"/>
</dbReference>
<gene>
    <name evidence="21" type="ORF">BLS_006641</name>
    <name evidence="22" type="ORF">EG327_008411</name>
    <name evidence="20" type="ORF">EG328_008980</name>
</gene>
<evidence type="ECO:0000256" key="16">
    <source>
        <dbReference type="SAM" id="MobiDB-lite"/>
    </source>
</evidence>
<evidence type="ECO:0000313" key="23">
    <source>
        <dbReference type="Proteomes" id="UP000433883"/>
    </source>
</evidence>
<reference evidence="21 23" key="1">
    <citation type="submission" date="2019-11" db="EMBL/GenBank/DDBJ databases">
        <title>Venturia inaequalis Genome Resource.</title>
        <authorList>
            <person name="Lichtner F.J."/>
        </authorList>
    </citation>
    <scope>NUCLEOTIDE SEQUENCE [LARGE SCALE GENOMIC DNA]</scope>
    <source>
        <strain evidence="20 24">120213</strain>
        <strain evidence="21">Bline_iso_100314</strain>
        <strain evidence="22 25">DMI_063113</strain>
    </source>
</reference>
<keyword evidence="10 15" id="KW-0520">NAD</keyword>
<evidence type="ECO:0000256" key="8">
    <source>
        <dbReference type="ARBA" id="ARBA00022771"/>
    </source>
</evidence>
<evidence type="ECO:0000256" key="13">
    <source>
        <dbReference type="ARBA" id="ARBA00024347"/>
    </source>
</evidence>
<dbReference type="Proteomes" id="UP000490939">
    <property type="component" value="Unassembled WGS sequence"/>
</dbReference>
<dbReference type="EC" id="2.4.2.-" evidence="15"/>
<evidence type="ECO:0000256" key="1">
    <source>
        <dbReference type="ARBA" id="ARBA00004123"/>
    </source>
</evidence>
<evidence type="ECO:0000256" key="2">
    <source>
        <dbReference type="ARBA" id="ARBA00022676"/>
    </source>
</evidence>
<dbReference type="Gene3D" id="1.20.142.10">
    <property type="entry name" value="Poly(ADP-ribose) polymerase, regulatory domain"/>
    <property type="match status" value="1"/>
</dbReference>
<dbReference type="Pfam" id="PF00644">
    <property type="entry name" value="PARP"/>
    <property type="match status" value="1"/>
</dbReference>
<dbReference type="PROSITE" id="PS51059">
    <property type="entry name" value="PARP_CATALYTIC"/>
    <property type="match status" value="1"/>
</dbReference>
<feature type="domain" description="PARP alpha-helical" evidence="18">
    <location>
        <begin position="317"/>
        <end position="443"/>
    </location>
</feature>
<proteinExistence type="inferred from homology"/>
<dbReference type="GO" id="GO:1990404">
    <property type="term" value="F:NAD+-protein mono-ADP-ribosyltransferase activity"/>
    <property type="evidence" value="ECO:0007669"/>
    <property type="project" value="TreeGrafter"/>
</dbReference>
<dbReference type="GO" id="GO:0005730">
    <property type="term" value="C:nucleolus"/>
    <property type="evidence" value="ECO:0007669"/>
    <property type="project" value="TreeGrafter"/>
</dbReference>
<dbReference type="InterPro" id="IPR036616">
    <property type="entry name" value="Poly(ADP-ribose)pol_reg_dom_sf"/>
</dbReference>
<dbReference type="InterPro" id="IPR050800">
    <property type="entry name" value="ARTD/PARP"/>
</dbReference>
<dbReference type="GO" id="GO:0070212">
    <property type="term" value="P:protein poly-ADP-ribosylation"/>
    <property type="evidence" value="ECO:0007669"/>
    <property type="project" value="TreeGrafter"/>
</dbReference>
<dbReference type="FunFam" id="1.20.142.10:FF:000002">
    <property type="entry name" value="Poly [ADP-ribose] polymerase"/>
    <property type="match status" value="1"/>
</dbReference>
<keyword evidence="6" id="KW-0677">Repeat</keyword>
<dbReference type="Gene3D" id="2.20.140.10">
    <property type="entry name" value="WGR domain"/>
    <property type="match status" value="1"/>
</dbReference>
<evidence type="ECO:0000313" key="25">
    <source>
        <dbReference type="Proteomes" id="UP000490939"/>
    </source>
</evidence>
<feature type="region of interest" description="Disordered" evidence="16">
    <location>
        <begin position="287"/>
        <end position="318"/>
    </location>
</feature>
<dbReference type="FunFam" id="2.20.140.10:FF:000001">
    <property type="entry name" value="Poly [ADP-ribose] polymerase"/>
    <property type="match status" value="1"/>
</dbReference>
<keyword evidence="9" id="KW-0862">Zinc</keyword>
<evidence type="ECO:0000313" key="20">
    <source>
        <dbReference type="EMBL" id="KAE9966365.1"/>
    </source>
</evidence>
<comment type="catalytic activity">
    <reaction evidence="14">
        <text>NAD(+) + (ADP-D-ribosyl)n-acceptor = nicotinamide + (ADP-D-ribosyl)n+1-acceptor + H(+).</text>
        <dbReference type="EC" id="2.4.2.30"/>
    </reaction>
</comment>